<keyword evidence="2" id="KW-1185">Reference proteome</keyword>
<name>A0AAV5I2J0_9ROSI</name>
<evidence type="ECO:0000313" key="2">
    <source>
        <dbReference type="Proteomes" id="UP001054252"/>
    </source>
</evidence>
<comment type="caution">
    <text evidence="1">The sequence shown here is derived from an EMBL/GenBank/DDBJ whole genome shotgun (WGS) entry which is preliminary data.</text>
</comment>
<dbReference type="Proteomes" id="UP001054252">
    <property type="component" value="Unassembled WGS sequence"/>
</dbReference>
<dbReference type="AlphaFoldDB" id="A0AAV5I2J0"/>
<proteinExistence type="predicted"/>
<gene>
    <name evidence="1" type="ORF">SLEP1_g6198</name>
</gene>
<protein>
    <submittedName>
        <fullName evidence="1">Uncharacterized protein</fullName>
    </submittedName>
</protein>
<dbReference type="EMBL" id="BPVZ01000006">
    <property type="protein sequence ID" value="GKU92479.1"/>
    <property type="molecule type" value="Genomic_DNA"/>
</dbReference>
<reference evidence="1 2" key="1">
    <citation type="journal article" date="2021" name="Commun. Biol.">
        <title>The genome of Shorea leprosula (Dipterocarpaceae) highlights the ecological relevance of drought in aseasonal tropical rainforests.</title>
        <authorList>
            <person name="Ng K.K.S."/>
            <person name="Kobayashi M.J."/>
            <person name="Fawcett J.A."/>
            <person name="Hatakeyama M."/>
            <person name="Paape T."/>
            <person name="Ng C.H."/>
            <person name="Ang C.C."/>
            <person name="Tnah L.H."/>
            <person name="Lee C.T."/>
            <person name="Nishiyama T."/>
            <person name="Sese J."/>
            <person name="O'Brien M.J."/>
            <person name="Copetti D."/>
            <person name="Mohd Noor M.I."/>
            <person name="Ong R.C."/>
            <person name="Putra M."/>
            <person name="Sireger I.Z."/>
            <person name="Indrioko S."/>
            <person name="Kosugi Y."/>
            <person name="Izuno A."/>
            <person name="Isagi Y."/>
            <person name="Lee S.L."/>
            <person name="Shimizu K.K."/>
        </authorList>
    </citation>
    <scope>NUCLEOTIDE SEQUENCE [LARGE SCALE GENOMIC DNA]</scope>
    <source>
        <strain evidence="1">214</strain>
    </source>
</reference>
<evidence type="ECO:0000313" key="1">
    <source>
        <dbReference type="EMBL" id="GKU92479.1"/>
    </source>
</evidence>
<accession>A0AAV5I2J0</accession>
<organism evidence="1 2">
    <name type="scientific">Rubroshorea leprosula</name>
    <dbReference type="NCBI Taxonomy" id="152421"/>
    <lineage>
        <taxon>Eukaryota</taxon>
        <taxon>Viridiplantae</taxon>
        <taxon>Streptophyta</taxon>
        <taxon>Embryophyta</taxon>
        <taxon>Tracheophyta</taxon>
        <taxon>Spermatophyta</taxon>
        <taxon>Magnoliopsida</taxon>
        <taxon>eudicotyledons</taxon>
        <taxon>Gunneridae</taxon>
        <taxon>Pentapetalae</taxon>
        <taxon>rosids</taxon>
        <taxon>malvids</taxon>
        <taxon>Malvales</taxon>
        <taxon>Dipterocarpaceae</taxon>
        <taxon>Rubroshorea</taxon>
    </lineage>
</organism>
<sequence>MLGSITMLGSSILVYYVQVNNKITVWVFRPLIL</sequence>